<keyword evidence="4" id="KW-1185">Reference proteome</keyword>
<dbReference type="RefSeq" id="WP_067628603.1">
    <property type="nucleotide sequence ID" value="NZ_JAAXPI010000070.1"/>
</dbReference>
<feature type="region of interest" description="Disordered" evidence="1">
    <location>
        <begin position="94"/>
        <end position="118"/>
    </location>
</feature>
<sequence>MNRSARVLLGVAALAPLAALAVAAAPANAAPGPSTAFLYDTAAAAYPVTRTLPDPVVRTGGQTAETVTGAVDGVLRAAPGTSRVRPGADRCKLNPGRTVNSKTGAGLPETPLPAVGRTPLGGLAKGDCLGARRADMPVSMALPADLPAVPPVLGSAQPGGLPVGSGLFPAGARHATPVPSDDVLGKANGTVNKAGANLDQPEQGVGRVVDVLKAKERAARPASGPGSDGPLSMPDAAALGLPALPALPGIG</sequence>
<dbReference type="AlphaFoldDB" id="A0A846Z6Y4"/>
<protein>
    <submittedName>
        <fullName evidence="3">Uncharacterized protein</fullName>
    </submittedName>
</protein>
<organism evidence="3 4">
    <name type="scientific">Actinomadura latina</name>
    <dbReference type="NCBI Taxonomy" id="163603"/>
    <lineage>
        <taxon>Bacteria</taxon>
        <taxon>Bacillati</taxon>
        <taxon>Actinomycetota</taxon>
        <taxon>Actinomycetes</taxon>
        <taxon>Streptosporangiales</taxon>
        <taxon>Thermomonosporaceae</taxon>
        <taxon>Actinomadura</taxon>
    </lineage>
</organism>
<keyword evidence="2" id="KW-0732">Signal</keyword>
<gene>
    <name evidence="3" type="ORF">HGB48_30765</name>
</gene>
<dbReference type="Proteomes" id="UP000579250">
    <property type="component" value="Unassembled WGS sequence"/>
</dbReference>
<proteinExistence type="predicted"/>
<comment type="caution">
    <text evidence="3">The sequence shown here is derived from an EMBL/GenBank/DDBJ whole genome shotgun (WGS) entry which is preliminary data.</text>
</comment>
<evidence type="ECO:0000313" key="4">
    <source>
        <dbReference type="Proteomes" id="UP000579250"/>
    </source>
</evidence>
<dbReference type="EMBL" id="JAAXPI010000070">
    <property type="protein sequence ID" value="NKZ08081.1"/>
    <property type="molecule type" value="Genomic_DNA"/>
</dbReference>
<reference evidence="3 4" key="1">
    <citation type="submission" date="2020-04" db="EMBL/GenBank/DDBJ databases">
        <title>MicrobeNet Type strains.</title>
        <authorList>
            <person name="Nicholson A.C."/>
        </authorList>
    </citation>
    <scope>NUCLEOTIDE SEQUENCE [LARGE SCALE GENOMIC DNA]</scope>
    <source>
        <strain evidence="3 4">ATCC BAA-277</strain>
    </source>
</reference>
<name>A0A846Z6Y4_9ACTN</name>
<feature type="signal peptide" evidence="2">
    <location>
        <begin position="1"/>
        <end position="29"/>
    </location>
</feature>
<accession>A0A846Z6Y4</accession>
<evidence type="ECO:0000313" key="3">
    <source>
        <dbReference type="EMBL" id="NKZ08081.1"/>
    </source>
</evidence>
<evidence type="ECO:0000256" key="2">
    <source>
        <dbReference type="SAM" id="SignalP"/>
    </source>
</evidence>
<evidence type="ECO:0000256" key="1">
    <source>
        <dbReference type="SAM" id="MobiDB-lite"/>
    </source>
</evidence>
<feature type="chain" id="PRO_5032583851" evidence="2">
    <location>
        <begin position="30"/>
        <end position="251"/>
    </location>
</feature>